<evidence type="ECO:0008006" key="6">
    <source>
        <dbReference type="Google" id="ProtNLM"/>
    </source>
</evidence>
<keyword evidence="5" id="KW-1185">Reference proteome</keyword>
<comment type="caution">
    <text evidence="4">The sequence shown here is derived from an EMBL/GenBank/DDBJ whole genome shotgun (WGS) entry which is preliminary data.</text>
</comment>
<dbReference type="PANTHER" id="PTHR28673:SF1">
    <property type="entry name" value="TRANSMEMBRANE PROTEIN 108"/>
    <property type="match status" value="1"/>
</dbReference>
<dbReference type="GO" id="GO:0097484">
    <property type="term" value="P:dendrite extension"/>
    <property type="evidence" value="ECO:0007669"/>
    <property type="project" value="TreeGrafter"/>
</dbReference>
<keyword evidence="2" id="KW-0472">Membrane</keyword>
<keyword evidence="3" id="KW-0732">Signal</keyword>
<dbReference type="EMBL" id="JAACNH010000005">
    <property type="protein sequence ID" value="KAG8442837.1"/>
    <property type="molecule type" value="Genomic_DNA"/>
</dbReference>
<dbReference type="GO" id="GO:0005769">
    <property type="term" value="C:early endosome"/>
    <property type="evidence" value="ECO:0007669"/>
    <property type="project" value="TreeGrafter"/>
</dbReference>
<sequence length="431" mass="47748">MYFKILICSFKRVLIVLAMTEENRFAVKDPFSTLLSYHSPKETTTNAAMVRTSHSFDLGRKFGKSVILPSPSFTPILVTQLPNNQDVTRSESINTKRNIFHNITAVFTESVEPYLKTELPAPSPVRTASFNVNNNNSMLAFLKNTFLRGGKLQGLSQEDQMIGGSPTTASDTSKNTEAMSVPFRPSYFKLWDVLNRNSSLFSIRQIKNGTSLAMRRLATPHTSERPLITVKMPTLMPGAYEGNSYKSHSLTNNSTTVDGIPSMDITAVGSVTMSTAGYTATGNFLNRLVPAGTWKPGVPGNISHVTEEGSHPQHKETICLGKMDLAWIILAVSVPISSCSVLLTVCCMRRKKKASNPENNLSYWNNAITMDYFNKHAVELPREIQSLETSEDRMSEPRSPANGDYRNSGMVLVNPFCQETLFSGHEQISEI</sequence>
<keyword evidence="2" id="KW-0812">Transmembrane</keyword>
<feature type="signal peptide" evidence="3">
    <location>
        <begin position="1"/>
        <end position="18"/>
    </location>
</feature>
<dbReference type="GO" id="GO:0010008">
    <property type="term" value="C:endosome membrane"/>
    <property type="evidence" value="ECO:0007669"/>
    <property type="project" value="TreeGrafter"/>
</dbReference>
<dbReference type="OrthoDB" id="9944393at2759"/>
<dbReference type="GO" id="GO:0014069">
    <property type="term" value="C:postsynaptic density"/>
    <property type="evidence" value="ECO:0007669"/>
    <property type="project" value="TreeGrafter"/>
</dbReference>
<reference evidence="4" key="1">
    <citation type="thesis" date="2020" institute="ProQuest LLC" country="789 East Eisenhower Parkway, Ann Arbor, MI, USA">
        <title>Comparative Genomics and Chromosome Evolution.</title>
        <authorList>
            <person name="Mudd A.B."/>
        </authorList>
    </citation>
    <scope>NUCLEOTIDE SEQUENCE</scope>
    <source>
        <strain evidence="4">Female2</strain>
        <tissue evidence="4">Blood</tissue>
    </source>
</reference>
<dbReference type="GO" id="GO:0097106">
    <property type="term" value="P:postsynaptic density organization"/>
    <property type="evidence" value="ECO:0007669"/>
    <property type="project" value="TreeGrafter"/>
</dbReference>
<dbReference type="AlphaFoldDB" id="A0A8T2JH17"/>
<dbReference type="GO" id="GO:0008090">
    <property type="term" value="P:retrograde axonal transport"/>
    <property type="evidence" value="ECO:0007669"/>
    <property type="project" value="TreeGrafter"/>
</dbReference>
<evidence type="ECO:0000313" key="5">
    <source>
        <dbReference type="Proteomes" id="UP000812440"/>
    </source>
</evidence>
<accession>A0A8T2JH17</accession>
<protein>
    <recommendedName>
        <fullName evidence="6">Transmembrane protein 108</fullName>
    </recommendedName>
</protein>
<evidence type="ECO:0000256" key="3">
    <source>
        <dbReference type="SAM" id="SignalP"/>
    </source>
</evidence>
<name>A0A8T2JH17_9PIPI</name>
<dbReference type="InterPro" id="IPR031508">
    <property type="entry name" value="TMEM108"/>
</dbReference>
<evidence type="ECO:0000313" key="4">
    <source>
        <dbReference type="EMBL" id="KAG8442837.1"/>
    </source>
</evidence>
<evidence type="ECO:0000256" key="2">
    <source>
        <dbReference type="SAM" id="Phobius"/>
    </source>
</evidence>
<keyword evidence="2" id="KW-1133">Transmembrane helix</keyword>
<dbReference type="Proteomes" id="UP000812440">
    <property type="component" value="Chromosome 6"/>
</dbReference>
<feature type="region of interest" description="Disordered" evidence="1">
    <location>
        <begin position="157"/>
        <end position="176"/>
    </location>
</feature>
<organism evidence="4 5">
    <name type="scientific">Hymenochirus boettgeri</name>
    <name type="common">Congo dwarf clawed frog</name>
    <dbReference type="NCBI Taxonomy" id="247094"/>
    <lineage>
        <taxon>Eukaryota</taxon>
        <taxon>Metazoa</taxon>
        <taxon>Chordata</taxon>
        <taxon>Craniata</taxon>
        <taxon>Vertebrata</taxon>
        <taxon>Euteleostomi</taxon>
        <taxon>Amphibia</taxon>
        <taxon>Batrachia</taxon>
        <taxon>Anura</taxon>
        <taxon>Pipoidea</taxon>
        <taxon>Pipidae</taxon>
        <taxon>Pipinae</taxon>
        <taxon>Hymenochirus</taxon>
    </lineage>
</organism>
<feature type="chain" id="PRO_5035916030" description="Transmembrane protein 108" evidence="3">
    <location>
        <begin position="19"/>
        <end position="431"/>
    </location>
</feature>
<dbReference type="Pfam" id="PF15759">
    <property type="entry name" value="TMEM108"/>
    <property type="match status" value="1"/>
</dbReference>
<evidence type="ECO:0000256" key="1">
    <source>
        <dbReference type="SAM" id="MobiDB-lite"/>
    </source>
</evidence>
<dbReference type="PANTHER" id="PTHR28673">
    <property type="entry name" value="TRANSMEMBRANE PROTEIN 108"/>
    <property type="match status" value="1"/>
</dbReference>
<proteinExistence type="predicted"/>
<dbReference type="GO" id="GO:1904115">
    <property type="term" value="C:axon cytoplasm"/>
    <property type="evidence" value="ECO:0007669"/>
    <property type="project" value="GOC"/>
</dbReference>
<gene>
    <name evidence="4" type="ORF">GDO86_011593</name>
</gene>
<feature type="transmembrane region" description="Helical" evidence="2">
    <location>
        <begin position="325"/>
        <end position="346"/>
    </location>
</feature>